<dbReference type="InterPro" id="IPR003718">
    <property type="entry name" value="OsmC/Ohr_fam"/>
</dbReference>
<sequence>MRAAGCIVSVMVNDHAYEVRVEWQGNRGTGTSGYRDYGREHAVTAAGKHPIEGSADRPFRGDPGRWNPEEMLLGALAQCHMLSYLYVCAGSGIVVTEYTDSAEGRLRVDHRGGGAFVGATLHPAVTVAHASMLEAARAGHVRARELCFIANSVSFPVVHEPTIRVAGGPV</sequence>
<protein>
    <submittedName>
        <fullName evidence="1">Organic hydroperoxide reductase OsmC/OhrA</fullName>
    </submittedName>
</protein>
<dbReference type="SUPFAM" id="SSF82784">
    <property type="entry name" value="OsmC-like"/>
    <property type="match status" value="1"/>
</dbReference>
<gene>
    <name evidence="1" type="ORF">FB466_1425</name>
</gene>
<evidence type="ECO:0000313" key="1">
    <source>
        <dbReference type="EMBL" id="TQM63171.1"/>
    </source>
</evidence>
<evidence type="ECO:0000313" key="2">
    <source>
        <dbReference type="Proteomes" id="UP000318331"/>
    </source>
</evidence>
<organism evidence="1 2">
    <name type="scientific">Klugiella xanthotipulae</name>
    <dbReference type="NCBI Taxonomy" id="244735"/>
    <lineage>
        <taxon>Bacteria</taxon>
        <taxon>Bacillati</taxon>
        <taxon>Actinomycetota</taxon>
        <taxon>Actinomycetes</taxon>
        <taxon>Micrococcales</taxon>
        <taxon>Microbacteriaceae</taxon>
        <taxon>Klugiella</taxon>
    </lineage>
</organism>
<reference evidence="1 2" key="1">
    <citation type="submission" date="2019-06" db="EMBL/GenBank/DDBJ databases">
        <title>Sequencing the genomes of 1000 actinobacteria strains.</title>
        <authorList>
            <person name="Klenk H.-P."/>
        </authorList>
    </citation>
    <scope>NUCLEOTIDE SEQUENCE [LARGE SCALE GENOMIC DNA]</scope>
    <source>
        <strain evidence="1 2">DSM 18031</strain>
    </source>
</reference>
<dbReference type="Proteomes" id="UP000318331">
    <property type="component" value="Unassembled WGS sequence"/>
</dbReference>
<dbReference type="AlphaFoldDB" id="A0A543HXW7"/>
<comment type="caution">
    <text evidence="1">The sequence shown here is derived from an EMBL/GenBank/DDBJ whole genome shotgun (WGS) entry which is preliminary data.</text>
</comment>
<dbReference type="EMBL" id="VFPN01000002">
    <property type="protein sequence ID" value="TQM63171.1"/>
    <property type="molecule type" value="Genomic_DNA"/>
</dbReference>
<dbReference type="InterPro" id="IPR015946">
    <property type="entry name" value="KH_dom-like_a/b"/>
</dbReference>
<dbReference type="Pfam" id="PF02566">
    <property type="entry name" value="OsmC"/>
    <property type="match status" value="1"/>
</dbReference>
<dbReference type="PANTHER" id="PTHR42830:SF2">
    <property type="entry name" value="OSMC_OHR FAMILY PROTEIN"/>
    <property type="match status" value="1"/>
</dbReference>
<dbReference type="Gene3D" id="3.30.300.20">
    <property type="match status" value="1"/>
</dbReference>
<accession>A0A543HXW7</accession>
<dbReference type="PANTHER" id="PTHR42830">
    <property type="entry name" value="OSMOTICALLY INDUCIBLE FAMILY PROTEIN"/>
    <property type="match status" value="1"/>
</dbReference>
<dbReference type="InterPro" id="IPR036102">
    <property type="entry name" value="OsmC/Ohrsf"/>
</dbReference>
<keyword evidence="2" id="KW-1185">Reference proteome</keyword>
<dbReference type="InterPro" id="IPR052707">
    <property type="entry name" value="OsmC_Ohr_Peroxiredoxin"/>
</dbReference>
<proteinExistence type="predicted"/>
<name>A0A543HXW7_9MICO</name>